<dbReference type="Pfam" id="PF02653">
    <property type="entry name" value="BPD_transp_2"/>
    <property type="match status" value="1"/>
</dbReference>
<evidence type="ECO:0000256" key="9">
    <source>
        <dbReference type="SAM" id="Phobius"/>
    </source>
</evidence>
<dbReference type="GO" id="GO:0022857">
    <property type="term" value="F:transmembrane transporter activity"/>
    <property type="evidence" value="ECO:0007669"/>
    <property type="project" value="InterPro"/>
</dbReference>
<feature type="transmembrane region" description="Helical" evidence="9">
    <location>
        <begin position="89"/>
        <end position="113"/>
    </location>
</feature>
<dbReference type="RefSeq" id="WP_008883874.1">
    <property type="nucleotide sequence ID" value="NZ_FNAV01000009.1"/>
</dbReference>
<comment type="similarity">
    <text evidence="8">Belongs to the binding-protein-dependent transport system permease family. LivHM subfamily.</text>
</comment>
<evidence type="ECO:0000313" key="11">
    <source>
        <dbReference type="Proteomes" id="UP000198994"/>
    </source>
</evidence>
<dbReference type="PANTHER" id="PTHR11795:SF445">
    <property type="entry name" value="AMINO ACID ABC TRANSPORTER PERMEASE PROTEIN"/>
    <property type="match status" value="1"/>
</dbReference>
<proteinExistence type="inferred from homology"/>
<dbReference type="AlphaFoldDB" id="A0A1G7GUF6"/>
<dbReference type="STRING" id="282683.SAMN04488105_109215"/>
<evidence type="ECO:0000256" key="3">
    <source>
        <dbReference type="ARBA" id="ARBA00022475"/>
    </source>
</evidence>
<keyword evidence="11" id="KW-1185">Reference proteome</keyword>
<feature type="transmembrane region" description="Helical" evidence="9">
    <location>
        <begin position="12"/>
        <end position="37"/>
    </location>
</feature>
<dbReference type="CDD" id="cd06582">
    <property type="entry name" value="TM_PBP1_LivH_like"/>
    <property type="match status" value="1"/>
</dbReference>
<evidence type="ECO:0000256" key="4">
    <source>
        <dbReference type="ARBA" id="ARBA00022692"/>
    </source>
</evidence>
<organism evidence="10 11">
    <name type="scientific">Salipiger thiooxidans</name>
    <dbReference type="NCBI Taxonomy" id="282683"/>
    <lineage>
        <taxon>Bacteria</taxon>
        <taxon>Pseudomonadati</taxon>
        <taxon>Pseudomonadota</taxon>
        <taxon>Alphaproteobacteria</taxon>
        <taxon>Rhodobacterales</taxon>
        <taxon>Roseobacteraceae</taxon>
        <taxon>Salipiger</taxon>
    </lineage>
</organism>
<gene>
    <name evidence="10" type="ORF">SAMN04488105_109215</name>
</gene>
<dbReference type="InterPro" id="IPR052157">
    <property type="entry name" value="BCAA_transport_permease"/>
</dbReference>
<keyword evidence="2" id="KW-0813">Transport</keyword>
<evidence type="ECO:0000256" key="1">
    <source>
        <dbReference type="ARBA" id="ARBA00004651"/>
    </source>
</evidence>
<evidence type="ECO:0000256" key="7">
    <source>
        <dbReference type="ARBA" id="ARBA00023136"/>
    </source>
</evidence>
<feature type="transmembrane region" description="Helical" evidence="9">
    <location>
        <begin position="188"/>
        <end position="210"/>
    </location>
</feature>
<evidence type="ECO:0000256" key="2">
    <source>
        <dbReference type="ARBA" id="ARBA00022448"/>
    </source>
</evidence>
<dbReference type="InterPro" id="IPR001851">
    <property type="entry name" value="ABC_transp_permease"/>
</dbReference>
<dbReference type="Proteomes" id="UP000198994">
    <property type="component" value="Unassembled WGS sequence"/>
</dbReference>
<feature type="transmembrane region" description="Helical" evidence="9">
    <location>
        <begin position="49"/>
        <end position="77"/>
    </location>
</feature>
<dbReference type="OrthoDB" id="9779023at2"/>
<evidence type="ECO:0000313" key="10">
    <source>
        <dbReference type="EMBL" id="SDE91734.1"/>
    </source>
</evidence>
<comment type="subcellular location">
    <subcellularLocation>
        <location evidence="1">Cell membrane</location>
        <topology evidence="1">Multi-pass membrane protein</topology>
    </subcellularLocation>
</comment>
<dbReference type="GO" id="GO:0006865">
    <property type="term" value="P:amino acid transport"/>
    <property type="evidence" value="ECO:0007669"/>
    <property type="project" value="UniProtKB-KW"/>
</dbReference>
<feature type="transmembrane region" description="Helical" evidence="9">
    <location>
        <begin position="271"/>
        <end position="292"/>
    </location>
</feature>
<dbReference type="GO" id="GO:0005886">
    <property type="term" value="C:plasma membrane"/>
    <property type="evidence" value="ECO:0007669"/>
    <property type="project" value="UniProtKB-SubCell"/>
</dbReference>
<reference evidence="11" key="1">
    <citation type="submission" date="2016-10" db="EMBL/GenBank/DDBJ databases">
        <authorList>
            <person name="Varghese N."/>
            <person name="Submissions S."/>
        </authorList>
    </citation>
    <scope>NUCLEOTIDE SEQUENCE [LARGE SCALE GENOMIC DNA]</scope>
    <source>
        <strain evidence="11">DSM 10146</strain>
    </source>
</reference>
<keyword evidence="3" id="KW-1003">Cell membrane</keyword>
<evidence type="ECO:0000256" key="8">
    <source>
        <dbReference type="ARBA" id="ARBA00037998"/>
    </source>
</evidence>
<accession>A0A1G7GUF6</accession>
<dbReference type="EMBL" id="FNAV01000009">
    <property type="protein sequence ID" value="SDE91734.1"/>
    <property type="molecule type" value="Genomic_DNA"/>
</dbReference>
<keyword evidence="5" id="KW-0029">Amino-acid transport</keyword>
<evidence type="ECO:0000256" key="6">
    <source>
        <dbReference type="ARBA" id="ARBA00022989"/>
    </source>
</evidence>
<keyword evidence="7 9" id="KW-0472">Membrane</keyword>
<feature type="transmembrane region" description="Helical" evidence="9">
    <location>
        <begin position="133"/>
        <end position="159"/>
    </location>
</feature>
<keyword evidence="6 9" id="KW-1133">Transmembrane helix</keyword>
<sequence length="297" mass="31390">MDFFLQQTVNAVSLGGTYALLALGLAVVFSIMGLINFAHGELMTIAGYVLMYCGLAGLPFVLSIGLAIGAATVAAVLMERIAFRPVRNASGATMLITSFAVSMVLQVLFQNLISVRSQPVLLPPLLTDSVRMFGFVIGVNKLLSIAATVVMLIFLDWFMKRQKTGIAMRAAAEDFAVARLMGIRANSVIAGAFALSGLLAGVAAVLWVSQRASVDPLMGFTPVLKAFIAAILGGLGSLRGAVAGGFLLGFIEIYLAAYLPPEWQEFRDPIGLVLVVIVLLIRPNGLIPAPALKAHKV</sequence>
<dbReference type="PANTHER" id="PTHR11795">
    <property type="entry name" value="BRANCHED-CHAIN AMINO ACID TRANSPORT SYSTEM PERMEASE PROTEIN LIVH"/>
    <property type="match status" value="1"/>
</dbReference>
<protein>
    <submittedName>
        <fullName evidence="10">Branched-chain amino acid transport system permease protein</fullName>
    </submittedName>
</protein>
<evidence type="ECO:0000256" key="5">
    <source>
        <dbReference type="ARBA" id="ARBA00022970"/>
    </source>
</evidence>
<name>A0A1G7GUF6_9RHOB</name>
<keyword evidence="4 9" id="KW-0812">Transmembrane</keyword>